<keyword evidence="4 7" id="KW-1133">Transmembrane helix</keyword>
<keyword evidence="5 7" id="KW-0472">Membrane</keyword>
<sequence length="226" mass="25125">MVNTNRISGNLLAGCLSLFSLSLVVPIFFLAEIRKNVDRKGYLRRTNRLLQEGHAHAGEGSQQYYGELVSGGAFGQTFQTWTNFSAAPGTYRGCINLFNYIGTNLTIVFEEISPKMTVERCLTKCNKKGHTYAGLLHGSKCHCVIFTGPVRNLRYLPTTMCDAPCSGNPLYHCGGTLKVFSLYRTRVLGKGNNEIYGNPYRGLGSLVMQLSAVPLPKWTPSWQWRS</sequence>
<dbReference type="OrthoDB" id="4781at2759"/>
<dbReference type="GO" id="GO:0005886">
    <property type="term" value="C:plasma membrane"/>
    <property type="evidence" value="ECO:0007669"/>
    <property type="project" value="TreeGrafter"/>
</dbReference>
<gene>
    <name evidence="9" type="ORF">BSL78_03544</name>
</gene>
<dbReference type="AlphaFoldDB" id="A0A2G8LH20"/>
<dbReference type="Proteomes" id="UP000230750">
    <property type="component" value="Unassembled WGS sequence"/>
</dbReference>
<comment type="subcellular location">
    <subcellularLocation>
        <location evidence="1">Membrane</location>
        <topology evidence="1">Single-pass membrane protein</topology>
    </subcellularLocation>
</comment>
<evidence type="ECO:0000256" key="5">
    <source>
        <dbReference type="ARBA" id="ARBA00023136"/>
    </source>
</evidence>
<dbReference type="STRING" id="307972.A0A2G8LH20"/>
<evidence type="ECO:0000256" key="7">
    <source>
        <dbReference type="SAM" id="Phobius"/>
    </source>
</evidence>
<dbReference type="InterPro" id="IPR002889">
    <property type="entry name" value="WSC_carb-bd"/>
</dbReference>
<evidence type="ECO:0000256" key="4">
    <source>
        <dbReference type="ARBA" id="ARBA00022989"/>
    </source>
</evidence>
<dbReference type="PANTHER" id="PTHR24269:SF16">
    <property type="entry name" value="PROTEIN SLG1"/>
    <property type="match status" value="1"/>
</dbReference>
<evidence type="ECO:0000259" key="8">
    <source>
        <dbReference type="PROSITE" id="PS51212"/>
    </source>
</evidence>
<keyword evidence="10" id="KW-1185">Reference proteome</keyword>
<dbReference type="InterPro" id="IPR051836">
    <property type="entry name" value="Kremen_rcpt"/>
</dbReference>
<evidence type="ECO:0000256" key="3">
    <source>
        <dbReference type="ARBA" id="ARBA00022729"/>
    </source>
</evidence>
<feature type="domain" description="WSC" evidence="8">
    <location>
        <begin position="88"/>
        <end position="186"/>
    </location>
</feature>
<keyword evidence="3" id="KW-0732">Signal</keyword>
<evidence type="ECO:0000256" key="2">
    <source>
        <dbReference type="ARBA" id="ARBA00022692"/>
    </source>
</evidence>
<name>A0A2G8LH20_STIJA</name>
<keyword evidence="6" id="KW-0325">Glycoprotein</keyword>
<dbReference type="SMART" id="SM00321">
    <property type="entry name" value="WSC"/>
    <property type="match status" value="1"/>
</dbReference>
<protein>
    <submittedName>
        <fullName evidence="9">Putative WSC domain-containing protein 2</fullName>
    </submittedName>
</protein>
<evidence type="ECO:0000313" key="10">
    <source>
        <dbReference type="Proteomes" id="UP000230750"/>
    </source>
</evidence>
<evidence type="ECO:0000256" key="6">
    <source>
        <dbReference type="ARBA" id="ARBA00023180"/>
    </source>
</evidence>
<proteinExistence type="predicted"/>
<evidence type="ECO:0000256" key="1">
    <source>
        <dbReference type="ARBA" id="ARBA00004167"/>
    </source>
</evidence>
<accession>A0A2G8LH20</accession>
<reference evidence="9 10" key="1">
    <citation type="journal article" date="2017" name="PLoS Biol.">
        <title>The sea cucumber genome provides insights into morphological evolution and visceral regeneration.</title>
        <authorList>
            <person name="Zhang X."/>
            <person name="Sun L."/>
            <person name="Yuan J."/>
            <person name="Sun Y."/>
            <person name="Gao Y."/>
            <person name="Zhang L."/>
            <person name="Li S."/>
            <person name="Dai H."/>
            <person name="Hamel J.F."/>
            <person name="Liu C."/>
            <person name="Yu Y."/>
            <person name="Liu S."/>
            <person name="Lin W."/>
            <person name="Guo K."/>
            <person name="Jin S."/>
            <person name="Xu P."/>
            <person name="Storey K.B."/>
            <person name="Huan P."/>
            <person name="Zhang T."/>
            <person name="Zhou Y."/>
            <person name="Zhang J."/>
            <person name="Lin C."/>
            <person name="Li X."/>
            <person name="Xing L."/>
            <person name="Huo D."/>
            <person name="Sun M."/>
            <person name="Wang L."/>
            <person name="Mercier A."/>
            <person name="Li F."/>
            <person name="Yang H."/>
            <person name="Xiang J."/>
        </authorList>
    </citation>
    <scope>NUCLEOTIDE SEQUENCE [LARGE SCALE GENOMIC DNA]</scope>
    <source>
        <strain evidence="9">Shaxun</strain>
        <tissue evidence="9">Muscle</tissue>
    </source>
</reference>
<dbReference type="PROSITE" id="PS51212">
    <property type="entry name" value="WSC"/>
    <property type="match status" value="1"/>
</dbReference>
<keyword evidence="2 7" id="KW-0812">Transmembrane</keyword>
<feature type="transmembrane region" description="Helical" evidence="7">
    <location>
        <begin position="6"/>
        <end position="31"/>
    </location>
</feature>
<organism evidence="9 10">
    <name type="scientific">Stichopus japonicus</name>
    <name type="common">Sea cucumber</name>
    <dbReference type="NCBI Taxonomy" id="307972"/>
    <lineage>
        <taxon>Eukaryota</taxon>
        <taxon>Metazoa</taxon>
        <taxon>Echinodermata</taxon>
        <taxon>Eleutherozoa</taxon>
        <taxon>Echinozoa</taxon>
        <taxon>Holothuroidea</taxon>
        <taxon>Aspidochirotacea</taxon>
        <taxon>Aspidochirotida</taxon>
        <taxon>Stichopodidae</taxon>
        <taxon>Apostichopus</taxon>
    </lineage>
</organism>
<comment type="caution">
    <text evidence="9">The sequence shown here is derived from an EMBL/GenBank/DDBJ whole genome shotgun (WGS) entry which is preliminary data.</text>
</comment>
<dbReference type="PANTHER" id="PTHR24269">
    <property type="entry name" value="KREMEN PROTEIN"/>
    <property type="match status" value="1"/>
</dbReference>
<evidence type="ECO:0000313" key="9">
    <source>
        <dbReference type="EMBL" id="PIK59558.1"/>
    </source>
</evidence>
<dbReference type="EMBL" id="MRZV01000080">
    <property type="protein sequence ID" value="PIK59558.1"/>
    <property type="molecule type" value="Genomic_DNA"/>
</dbReference>
<dbReference type="Pfam" id="PF01822">
    <property type="entry name" value="WSC"/>
    <property type="match status" value="1"/>
</dbReference>